<dbReference type="RefSeq" id="WP_242937620.1">
    <property type="nucleotide sequence ID" value="NZ_CP094326.1"/>
</dbReference>
<keyword evidence="1" id="KW-0812">Transmembrane</keyword>
<evidence type="ECO:0000313" key="2">
    <source>
        <dbReference type="EMBL" id="UNY99220.1"/>
    </source>
</evidence>
<keyword evidence="1" id="KW-1133">Transmembrane helix</keyword>
<dbReference type="Proteomes" id="UP000829476">
    <property type="component" value="Chromosome"/>
</dbReference>
<feature type="transmembrane region" description="Helical" evidence="1">
    <location>
        <begin position="38"/>
        <end position="58"/>
    </location>
</feature>
<evidence type="ECO:0000256" key="1">
    <source>
        <dbReference type="SAM" id="Phobius"/>
    </source>
</evidence>
<protein>
    <recommendedName>
        <fullName evidence="4">Gliding motility protein GldL</fullName>
    </recommendedName>
</protein>
<evidence type="ECO:0000313" key="3">
    <source>
        <dbReference type="Proteomes" id="UP000829476"/>
    </source>
</evidence>
<dbReference type="EMBL" id="CP094326">
    <property type="protein sequence ID" value="UNY99220.1"/>
    <property type="molecule type" value="Genomic_DNA"/>
</dbReference>
<organism evidence="2 3">
    <name type="scientific">Zhouia spongiae</name>
    <dbReference type="NCBI Taxonomy" id="2202721"/>
    <lineage>
        <taxon>Bacteria</taxon>
        <taxon>Pseudomonadati</taxon>
        <taxon>Bacteroidota</taxon>
        <taxon>Flavobacteriia</taxon>
        <taxon>Flavobacteriales</taxon>
        <taxon>Flavobacteriaceae</taxon>
        <taxon>Zhouia</taxon>
    </lineage>
</organism>
<sequence>MIIKILFYITAMIAVLISLSIIRLLIVFGSKMNEFDYGYLTGMVVLLIIFSVISKKLYKLK</sequence>
<proteinExistence type="predicted"/>
<evidence type="ECO:0008006" key="4">
    <source>
        <dbReference type="Google" id="ProtNLM"/>
    </source>
</evidence>
<keyword evidence="3" id="KW-1185">Reference proteome</keyword>
<feature type="transmembrane region" description="Helical" evidence="1">
    <location>
        <begin position="5"/>
        <end position="26"/>
    </location>
</feature>
<accession>A0ABY3YNN0</accession>
<name>A0ABY3YNN0_9FLAO</name>
<keyword evidence="1" id="KW-0472">Membrane</keyword>
<reference evidence="2 3" key="1">
    <citation type="journal article" date="2018" name="Int. J. Syst. Evol. Microbiol.">
        <title>Zhouia spongiae sp. nov., isolated from a marine sponge.</title>
        <authorList>
            <person name="Zhuang L."/>
            <person name="Lin B."/>
            <person name="Qin F."/>
            <person name="Luo L."/>
        </authorList>
    </citation>
    <scope>NUCLEOTIDE SEQUENCE [LARGE SCALE GENOMIC DNA]</scope>
    <source>
        <strain evidence="2 3">HN-Y44</strain>
    </source>
</reference>
<gene>
    <name evidence="2" type="ORF">MQE36_02480</name>
</gene>